<accession>A0A3L7K5E9</accession>
<organism evidence="2 3">
    <name type="scientific">Falsibacillus albus</name>
    <dbReference type="NCBI Taxonomy" id="2478915"/>
    <lineage>
        <taxon>Bacteria</taxon>
        <taxon>Bacillati</taxon>
        <taxon>Bacillota</taxon>
        <taxon>Bacilli</taxon>
        <taxon>Bacillales</taxon>
        <taxon>Bacillaceae</taxon>
        <taxon>Falsibacillus</taxon>
    </lineage>
</organism>
<dbReference type="InterPro" id="IPR024301">
    <property type="entry name" value="Amidase_6"/>
</dbReference>
<evidence type="ECO:0000313" key="3">
    <source>
        <dbReference type="Proteomes" id="UP000276770"/>
    </source>
</evidence>
<dbReference type="EMBL" id="RCVZ01000002">
    <property type="protein sequence ID" value="RLQ97509.1"/>
    <property type="molecule type" value="Genomic_DNA"/>
</dbReference>
<reference evidence="2 3" key="1">
    <citation type="submission" date="2018-10" db="EMBL/GenBank/DDBJ databases">
        <title>Falsibacillus sp. genome draft.</title>
        <authorList>
            <person name="Shi S."/>
        </authorList>
    </citation>
    <scope>NUCLEOTIDE SEQUENCE [LARGE SCALE GENOMIC DNA]</scope>
    <source>
        <strain evidence="2 3">GY 10110</strain>
    </source>
</reference>
<keyword evidence="3" id="KW-1185">Reference proteome</keyword>
<comment type="caution">
    <text evidence="2">The sequence shown here is derived from an EMBL/GenBank/DDBJ whole genome shotgun (WGS) entry which is preliminary data.</text>
</comment>
<feature type="domain" description="Putative amidase" evidence="1">
    <location>
        <begin position="128"/>
        <end position="281"/>
    </location>
</feature>
<dbReference type="RefSeq" id="WP_121679459.1">
    <property type="nucleotide sequence ID" value="NZ_RCVZ01000002.1"/>
</dbReference>
<dbReference type="PANTHER" id="PTHR40032:SF1">
    <property type="entry name" value="EXPORTED PROTEIN"/>
    <property type="match status" value="1"/>
</dbReference>
<evidence type="ECO:0000259" key="1">
    <source>
        <dbReference type="Pfam" id="PF12671"/>
    </source>
</evidence>
<evidence type="ECO:0000313" key="2">
    <source>
        <dbReference type="EMBL" id="RLQ97509.1"/>
    </source>
</evidence>
<dbReference type="AlphaFoldDB" id="A0A3L7K5E9"/>
<dbReference type="OrthoDB" id="9812429at2"/>
<proteinExistence type="predicted"/>
<protein>
    <recommendedName>
        <fullName evidence="1">Putative amidase domain-containing protein</fullName>
    </recommendedName>
</protein>
<name>A0A3L7K5E9_9BACI</name>
<dbReference type="PANTHER" id="PTHR40032">
    <property type="entry name" value="EXPORTED PROTEIN-RELATED"/>
    <property type="match status" value="1"/>
</dbReference>
<gene>
    <name evidence="2" type="ORF">D9X91_05005</name>
</gene>
<dbReference type="Pfam" id="PF12671">
    <property type="entry name" value="Amidase_6"/>
    <property type="match status" value="1"/>
</dbReference>
<sequence length="288" mass="33903">MKDQIQRLLQDRVNQSIKELNESSCPKVERKKESLERRQAEIIKTSATGRIRLMEEEGENTFIYYDVHMQYLLKQRGLIYIEEEVEHRRSAFYQNVLIGDDEQPIPVQQNADIYPSMEDEVEYRSAYQYDRLKAAQYAERWWNSYNPAFKTFEVDCTNFISQCLHAGGAPMRGYPGRGSGWWMQNNNWSYSWTVANSLKWYLSSSRSGLRARQVNDPQELKIGDVICYDFQGDGRFDHNTIVTGKDADGMPLVNAHTYNSRMRYWAYEDSSAYTPNIKYRFFTIVDDQ</sequence>
<dbReference type="Proteomes" id="UP000276770">
    <property type="component" value="Unassembled WGS sequence"/>
</dbReference>